<gene>
    <name evidence="1" type="ORF">SUNI508_10672</name>
</gene>
<comment type="caution">
    <text evidence="1">The sequence shown here is derived from an EMBL/GenBank/DDBJ whole genome shotgun (WGS) entry which is preliminary data.</text>
</comment>
<accession>A0ABR2UKB2</accession>
<reference evidence="1 2" key="1">
    <citation type="journal article" date="2024" name="J. Plant Pathol.">
        <title>Sequence and assembly of the genome of Seiridium unicorne, isolate CBS 538.82, causal agent of cypress canker disease.</title>
        <authorList>
            <person name="Scali E."/>
            <person name="Rocca G.D."/>
            <person name="Danti R."/>
            <person name="Garbelotto M."/>
            <person name="Barberini S."/>
            <person name="Baroncelli R."/>
            <person name="Emiliani G."/>
        </authorList>
    </citation>
    <scope>NUCLEOTIDE SEQUENCE [LARGE SCALE GENOMIC DNA]</scope>
    <source>
        <strain evidence="1 2">BM-138-508</strain>
    </source>
</reference>
<evidence type="ECO:0000313" key="2">
    <source>
        <dbReference type="Proteomes" id="UP001408356"/>
    </source>
</evidence>
<keyword evidence="2" id="KW-1185">Reference proteome</keyword>
<sequence length="642" mass="74625">MTSPIGTDNRHMPKPEYRDTFGVCEEHLAAAARYRQLAQWEDILREFEHADTYRSPGALSEPNRTKQKVSVEIGLIRYPLGRLSTVVKDLEQAFQLAYGNHLYRLETIDEQAVMHQHSSNYYKAKEPCHLPYARKHANTGSWMGSTPYYDGQCAFQTETDVLCAIGNLSRRNCQLPEKHINTYLLREVILQMERRVDMMPKLQRILERNNNPTWLIKPLFNAQSVGAMDSNRLKLVQALTGNMSEAVRYSKIWQKKTSHPRETSLRALLRSLYTSSLLRDDQVNVAKELLEPSYLHGMQACAVALCKEPSDEHSEYLRALADTDITLDQYDEQGYNALDYAVFNSEHEMERVVLRSLAKYHSPERVAVLKREALHKKHSREILHRHMRPVLTQGGNKIFQNLRDRYATLLGIDEAKRELFDEFRVVRYSDFVKLGRLPSASDDITRKLSSVDVARYGQTSEETVVFLSYRWQKQQPNTTTVKPDDDEHTQYKRMRNALAEFLRMKQEGGTLSEDDLYIWLDFACIDQNNKDPGINALPIIILLCNAMISLVEDGFFERGWCGVEAAQMQALMKTYGRHMWYQHQLLHAETDRITGTLKLLDREVTHDASKLRVTFESDRPKIEFLLKRIRLLRQWAELRHRS</sequence>
<evidence type="ECO:0000313" key="1">
    <source>
        <dbReference type="EMBL" id="KAK9415067.1"/>
    </source>
</evidence>
<organism evidence="1 2">
    <name type="scientific">Seiridium unicorne</name>
    <dbReference type="NCBI Taxonomy" id="138068"/>
    <lineage>
        <taxon>Eukaryota</taxon>
        <taxon>Fungi</taxon>
        <taxon>Dikarya</taxon>
        <taxon>Ascomycota</taxon>
        <taxon>Pezizomycotina</taxon>
        <taxon>Sordariomycetes</taxon>
        <taxon>Xylariomycetidae</taxon>
        <taxon>Amphisphaeriales</taxon>
        <taxon>Sporocadaceae</taxon>
        <taxon>Seiridium</taxon>
    </lineage>
</organism>
<proteinExistence type="predicted"/>
<dbReference type="Proteomes" id="UP001408356">
    <property type="component" value="Unassembled WGS sequence"/>
</dbReference>
<protein>
    <recommendedName>
        <fullName evidence="3">Heterokaryon incompatibility domain-containing protein</fullName>
    </recommendedName>
</protein>
<name>A0ABR2UKB2_9PEZI</name>
<evidence type="ECO:0008006" key="3">
    <source>
        <dbReference type="Google" id="ProtNLM"/>
    </source>
</evidence>
<dbReference type="EMBL" id="JARVKF010000419">
    <property type="protein sequence ID" value="KAK9415067.1"/>
    <property type="molecule type" value="Genomic_DNA"/>
</dbReference>